<feature type="transmembrane region" description="Helical" evidence="13">
    <location>
        <begin position="234"/>
        <end position="254"/>
    </location>
</feature>
<comment type="subcellular location">
    <subcellularLocation>
        <location evidence="1">Cell membrane</location>
        <topology evidence="1">Multi-pass membrane protein</topology>
    </subcellularLocation>
</comment>
<organism evidence="15 16">
    <name type="scientific">Triplophysa tibetana</name>
    <dbReference type="NCBI Taxonomy" id="1572043"/>
    <lineage>
        <taxon>Eukaryota</taxon>
        <taxon>Metazoa</taxon>
        <taxon>Chordata</taxon>
        <taxon>Craniata</taxon>
        <taxon>Vertebrata</taxon>
        <taxon>Euteleostomi</taxon>
        <taxon>Actinopterygii</taxon>
        <taxon>Neopterygii</taxon>
        <taxon>Teleostei</taxon>
        <taxon>Ostariophysi</taxon>
        <taxon>Cypriniformes</taxon>
        <taxon>Nemacheilidae</taxon>
        <taxon>Triplophysa</taxon>
    </lineage>
</organism>
<dbReference type="GO" id="GO:0005886">
    <property type="term" value="C:plasma membrane"/>
    <property type="evidence" value="ECO:0007669"/>
    <property type="project" value="UniProtKB-SubCell"/>
</dbReference>
<feature type="transmembrane region" description="Helical" evidence="13">
    <location>
        <begin position="266"/>
        <end position="288"/>
    </location>
</feature>
<dbReference type="PROSITE" id="PS50262">
    <property type="entry name" value="G_PROTEIN_RECEP_F1_2"/>
    <property type="match status" value="1"/>
</dbReference>
<comment type="caution">
    <text evidence="15">The sequence shown here is derived from an EMBL/GenBank/DDBJ whole genome shotgun (WGS) entry which is preliminary data.</text>
</comment>
<keyword evidence="12" id="KW-0807">Transducer</keyword>
<feature type="transmembrane region" description="Helical" evidence="13">
    <location>
        <begin position="93"/>
        <end position="115"/>
    </location>
</feature>
<evidence type="ECO:0000256" key="9">
    <source>
        <dbReference type="ARBA" id="ARBA00023157"/>
    </source>
</evidence>
<reference evidence="15 16" key="1">
    <citation type="journal article" date="2019" name="Mol. Ecol. Resour.">
        <title>Chromosome-level genome assembly of Triplophysa tibetana, a fish adapted to the harsh high-altitude environment of the Tibetan Plateau.</title>
        <authorList>
            <person name="Yang X."/>
            <person name="Liu H."/>
            <person name="Ma Z."/>
            <person name="Zou Y."/>
            <person name="Zou M."/>
            <person name="Mao Y."/>
            <person name="Li X."/>
            <person name="Wang H."/>
            <person name="Chen T."/>
            <person name="Wang W."/>
            <person name="Yang R."/>
        </authorList>
    </citation>
    <scope>NUCLEOTIDE SEQUENCE [LARGE SCALE GENOMIC DNA]</scope>
    <source>
        <strain evidence="15">TTIB1903HZAU</strain>
        <tissue evidence="15">Muscle</tissue>
    </source>
</reference>
<dbReference type="PRINTS" id="PR00237">
    <property type="entry name" value="GPCRRHODOPSN"/>
</dbReference>
<dbReference type="EMBL" id="SOYY01000025">
    <property type="protein sequence ID" value="KAA0702284.1"/>
    <property type="molecule type" value="Genomic_DNA"/>
</dbReference>
<keyword evidence="4 13" id="KW-0812">Transmembrane</keyword>
<proteinExistence type="predicted"/>
<dbReference type="Pfam" id="PF13853">
    <property type="entry name" value="7tm_4"/>
    <property type="match status" value="1"/>
</dbReference>
<sequence>MENQTYFYFMLFERLGHMRYALFSLGFVLYCVIIFLNTLIILAVCLERTMHQPMYVLISCLSINSLYGTAAFFPRVLTDLLSNTNIISYDACLLQSFVIFSYTANEFAILMLMAFDRFVAISKPLEYHNIITLRVLTALIFIHCTFPMFGLSISVLLTSRLKICDNKLWKVYCYNHEIVKLSCANGLINNIWGIFILILTGVVPFILILYSYLRILIICHRSSSKFKSKAFQTCIPHIVILLNFSVAIVSEMTLSRFENLEMPLGLSVLISLEFIVVPPILNPLVYALNFTDIRKKIISLMKASRKMCCCVV</sequence>
<accession>A0A5A9MWV5</accession>
<feature type="domain" description="G-protein coupled receptors family 1 profile" evidence="14">
    <location>
        <begin position="36"/>
        <end position="286"/>
    </location>
</feature>
<feature type="transmembrane region" description="Helical" evidence="13">
    <location>
        <begin position="135"/>
        <end position="157"/>
    </location>
</feature>
<dbReference type="InterPro" id="IPR000725">
    <property type="entry name" value="Olfact_rcpt"/>
</dbReference>
<dbReference type="Proteomes" id="UP000324632">
    <property type="component" value="Chromosome 25"/>
</dbReference>
<evidence type="ECO:0000259" key="14">
    <source>
        <dbReference type="PROSITE" id="PS50262"/>
    </source>
</evidence>
<gene>
    <name evidence="15" type="ORF">E1301_Tti010943</name>
</gene>
<keyword evidence="11" id="KW-0325">Glycoprotein</keyword>
<dbReference type="AlphaFoldDB" id="A0A5A9MWV5"/>
<dbReference type="GO" id="GO:0005549">
    <property type="term" value="F:odorant binding"/>
    <property type="evidence" value="ECO:0007669"/>
    <property type="project" value="TreeGrafter"/>
</dbReference>
<evidence type="ECO:0000256" key="4">
    <source>
        <dbReference type="ARBA" id="ARBA00022692"/>
    </source>
</evidence>
<keyword evidence="2" id="KW-1003">Cell membrane</keyword>
<evidence type="ECO:0000256" key="5">
    <source>
        <dbReference type="ARBA" id="ARBA00022725"/>
    </source>
</evidence>
<keyword evidence="8 13" id="KW-0472">Membrane</keyword>
<keyword evidence="5" id="KW-0552">Olfaction</keyword>
<evidence type="ECO:0000256" key="8">
    <source>
        <dbReference type="ARBA" id="ARBA00023136"/>
    </source>
</evidence>
<dbReference type="Gene3D" id="1.20.1070.10">
    <property type="entry name" value="Rhodopsin 7-helix transmembrane proteins"/>
    <property type="match status" value="1"/>
</dbReference>
<evidence type="ECO:0000313" key="16">
    <source>
        <dbReference type="Proteomes" id="UP000324632"/>
    </source>
</evidence>
<protein>
    <submittedName>
        <fullName evidence="15">Olfactory receptor 51I2</fullName>
    </submittedName>
</protein>
<dbReference type="PANTHER" id="PTHR26451">
    <property type="entry name" value="G_PROTEIN_RECEP_F1_2 DOMAIN-CONTAINING PROTEIN"/>
    <property type="match status" value="1"/>
</dbReference>
<evidence type="ECO:0000256" key="3">
    <source>
        <dbReference type="ARBA" id="ARBA00022606"/>
    </source>
</evidence>
<feature type="transmembrane region" description="Helical" evidence="13">
    <location>
        <begin position="191"/>
        <end position="213"/>
    </location>
</feature>
<dbReference type="SUPFAM" id="SSF81321">
    <property type="entry name" value="Family A G protein-coupled receptor-like"/>
    <property type="match status" value="1"/>
</dbReference>
<evidence type="ECO:0000256" key="13">
    <source>
        <dbReference type="SAM" id="Phobius"/>
    </source>
</evidence>
<dbReference type="PRINTS" id="PR00245">
    <property type="entry name" value="OLFACTORYR"/>
</dbReference>
<dbReference type="GO" id="GO:0004984">
    <property type="term" value="F:olfactory receptor activity"/>
    <property type="evidence" value="ECO:0007669"/>
    <property type="project" value="InterPro"/>
</dbReference>
<evidence type="ECO:0000256" key="12">
    <source>
        <dbReference type="ARBA" id="ARBA00023224"/>
    </source>
</evidence>
<dbReference type="InterPro" id="IPR052921">
    <property type="entry name" value="GPCR1_Superfamily_Member"/>
</dbReference>
<name>A0A5A9MWV5_9TELE</name>
<keyword evidence="7" id="KW-0297">G-protein coupled receptor</keyword>
<feature type="transmembrane region" description="Helical" evidence="13">
    <location>
        <begin position="20"/>
        <end position="42"/>
    </location>
</feature>
<evidence type="ECO:0000256" key="10">
    <source>
        <dbReference type="ARBA" id="ARBA00023170"/>
    </source>
</evidence>
<keyword evidence="9" id="KW-1015">Disulfide bond</keyword>
<keyword evidence="10 15" id="KW-0675">Receptor</keyword>
<dbReference type="FunFam" id="1.20.1070.10:FF:000024">
    <property type="entry name" value="Olfactory receptor"/>
    <property type="match status" value="1"/>
</dbReference>
<keyword evidence="3" id="KW-0716">Sensory transduction</keyword>
<keyword evidence="6 13" id="KW-1133">Transmembrane helix</keyword>
<evidence type="ECO:0000313" key="15">
    <source>
        <dbReference type="EMBL" id="KAA0702284.1"/>
    </source>
</evidence>
<evidence type="ECO:0000256" key="11">
    <source>
        <dbReference type="ARBA" id="ARBA00023180"/>
    </source>
</evidence>
<feature type="transmembrane region" description="Helical" evidence="13">
    <location>
        <begin position="54"/>
        <end position="73"/>
    </location>
</feature>
<keyword evidence="16" id="KW-1185">Reference proteome</keyword>
<evidence type="ECO:0000256" key="7">
    <source>
        <dbReference type="ARBA" id="ARBA00023040"/>
    </source>
</evidence>
<dbReference type="InterPro" id="IPR000276">
    <property type="entry name" value="GPCR_Rhodpsn"/>
</dbReference>
<evidence type="ECO:0000256" key="6">
    <source>
        <dbReference type="ARBA" id="ARBA00022989"/>
    </source>
</evidence>
<evidence type="ECO:0000256" key="2">
    <source>
        <dbReference type="ARBA" id="ARBA00022475"/>
    </source>
</evidence>
<dbReference type="InterPro" id="IPR017452">
    <property type="entry name" value="GPCR_Rhodpsn_7TM"/>
</dbReference>
<evidence type="ECO:0000256" key="1">
    <source>
        <dbReference type="ARBA" id="ARBA00004651"/>
    </source>
</evidence>
<dbReference type="GO" id="GO:0004930">
    <property type="term" value="F:G protein-coupled receptor activity"/>
    <property type="evidence" value="ECO:0007669"/>
    <property type="project" value="UniProtKB-KW"/>
</dbReference>
<dbReference type="PANTHER" id="PTHR26451:SF847">
    <property type="entry name" value="ODORANT RECEPTOR-RELATED"/>
    <property type="match status" value="1"/>
</dbReference>